<accession>A0A1W6YLP3</accession>
<evidence type="ECO:0000259" key="1">
    <source>
        <dbReference type="Pfam" id="PF13470"/>
    </source>
</evidence>
<evidence type="ECO:0000313" key="3">
    <source>
        <dbReference type="Proteomes" id="UP000194151"/>
    </source>
</evidence>
<dbReference type="Proteomes" id="UP000194151">
    <property type="component" value="Chromosome"/>
</dbReference>
<dbReference type="NCBIfam" id="TIGR00305">
    <property type="entry name" value="putative toxin-antitoxin system toxin component, PIN family"/>
    <property type="match status" value="1"/>
</dbReference>
<sequence>MKADHVVIDTNVLISAALAPASAPARFVDWALAHATLLFSPSTFEELQTRLWRPKFDRYLTLEQRQAILHDLGAVALCVTPASSARVFSRDPDDDKFIHLALAGNAAWIVTGDQDLLILEAVEGVQIVTPVQALNRLAGGS</sequence>
<name>A0A1W6YLP3_9BORD</name>
<dbReference type="Pfam" id="PF13470">
    <property type="entry name" value="PIN_3"/>
    <property type="match status" value="1"/>
</dbReference>
<dbReference type="OrthoDB" id="9792229at2"/>
<evidence type="ECO:0000313" key="2">
    <source>
        <dbReference type="EMBL" id="ARP81951.1"/>
    </source>
</evidence>
<dbReference type="EMBL" id="CP021108">
    <property type="protein sequence ID" value="ARP81951.1"/>
    <property type="molecule type" value="Genomic_DNA"/>
</dbReference>
<dbReference type="InterPro" id="IPR002716">
    <property type="entry name" value="PIN_dom"/>
</dbReference>
<dbReference type="RefSeq" id="WP_086065178.1">
    <property type="nucleotide sequence ID" value="NZ_CP021108.1"/>
</dbReference>
<proteinExistence type="predicted"/>
<dbReference type="AlphaFoldDB" id="A0A1W6YLP3"/>
<dbReference type="InterPro" id="IPR029060">
    <property type="entry name" value="PIN-like_dom_sf"/>
</dbReference>
<reference evidence="2 3" key="1">
    <citation type="submission" date="2017-05" db="EMBL/GenBank/DDBJ databases">
        <title>Complete and WGS of Bordetella genogroups.</title>
        <authorList>
            <person name="Spilker T."/>
            <person name="LiPuma J."/>
        </authorList>
    </citation>
    <scope>NUCLEOTIDE SEQUENCE [LARGE SCALE GENOMIC DNA]</scope>
    <source>
        <strain evidence="2 3">AU19157</strain>
    </source>
</reference>
<dbReference type="KEGG" id="bgv:CAL12_14770"/>
<dbReference type="PANTHER" id="PTHR34610:SF3">
    <property type="entry name" value="SSL7007 PROTEIN"/>
    <property type="match status" value="1"/>
</dbReference>
<keyword evidence="3" id="KW-1185">Reference proteome</keyword>
<dbReference type="SUPFAM" id="SSF88723">
    <property type="entry name" value="PIN domain-like"/>
    <property type="match status" value="1"/>
</dbReference>
<protein>
    <submittedName>
        <fullName evidence="2">Putative toxin-antitoxin system toxin component, PIN family</fullName>
    </submittedName>
</protein>
<gene>
    <name evidence="2" type="ORF">CAL12_14770</name>
</gene>
<dbReference type="STRING" id="1416806.CAL12_14770"/>
<organism evidence="2 3">
    <name type="scientific">Bordetella genomosp. 8</name>
    <dbReference type="NCBI Taxonomy" id="1416806"/>
    <lineage>
        <taxon>Bacteria</taxon>
        <taxon>Pseudomonadati</taxon>
        <taxon>Pseudomonadota</taxon>
        <taxon>Betaproteobacteria</taxon>
        <taxon>Burkholderiales</taxon>
        <taxon>Alcaligenaceae</taxon>
        <taxon>Bordetella</taxon>
    </lineage>
</organism>
<feature type="domain" description="PIN" evidence="1">
    <location>
        <begin position="6"/>
        <end position="114"/>
    </location>
</feature>
<dbReference type="InterPro" id="IPR002850">
    <property type="entry name" value="PIN_toxin-like"/>
</dbReference>
<dbReference type="PANTHER" id="PTHR34610">
    <property type="entry name" value="SSL7007 PROTEIN"/>
    <property type="match status" value="1"/>
</dbReference>